<accession>A0ABW1AUC6</accession>
<dbReference type="PROSITE" id="PS51257">
    <property type="entry name" value="PROKAR_LIPOPROTEIN"/>
    <property type="match status" value="1"/>
</dbReference>
<feature type="signal peptide" evidence="1">
    <location>
        <begin position="1"/>
        <end position="23"/>
    </location>
</feature>
<sequence length="287" mass="30929">MVSITRGSPLARLLVATTMAALAGCAAVPGSGGGGSGRAIAGQKETAAYVRAGSSRTPAIVLQAGLQDDRSSWDKLMPGLARENMVIAIDRPGRGDNPATKAARDPCTIAAEQRALLRQAGVQPPYILVGHSLGGLYQYVYAKLYPDDVAGLVLLDPTHPRHWETMQKSSPRSADLIKVLRFAAFSSTDRAEFDAQAACLDRLDLAKPLGLPTRLLVSGRFRSEEQGAYQEMINSLRRDWLRLLGVPRLQTVWDSGHYIQKDSPEEVLAAVKGLAADLQRSRPNHAP</sequence>
<feature type="domain" description="AB hydrolase-1" evidence="2">
    <location>
        <begin position="58"/>
        <end position="223"/>
    </location>
</feature>
<dbReference type="RefSeq" id="WP_096445880.1">
    <property type="nucleotide sequence ID" value="NZ_JBHSOG010000060.1"/>
</dbReference>
<keyword evidence="1" id="KW-0732">Signal</keyword>
<dbReference type="Gene3D" id="3.40.50.1820">
    <property type="entry name" value="alpha/beta hydrolase"/>
    <property type="match status" value="1"/>
</dbReference>
<evidence type="ECO:0000313" key="4">
    <source>
        <dbReference type="Proteomes" id="UP001595974"/>
    </source>
</evidence>
<dbReference type="SUPFAM" id="SSF53474">
    <property type="entry name" value="alpha/beta-Hydrolases"/>
    <property type="match status" value="1"/>
</dbReference>
<dbReference type="GO" id="GO:0016787">
    <property type="term" value="F:hydrolase activity"/>
    <property type="evidence" value="ECO:0007669"/>
    <property type="project" value="UniProtKB-KW"/>
</dbReference>
<dbReference type="Pfam" id="PF00561">
    <property type="entry name" value="Abhydrolase_1"/>
    <property type="match status" value="1"/>
</dbReference>
<organism evidence="3 4">
    <name type="scientific">Thauera sinica</name>
    <dbReference type="NCBI Taxonomy" id="2665146"/>
    <lineage>
        <taxon>Bacteria</taxon>
        <taxon>Pseudomonadati</taxon>
        <taxon>Pseudomonadota</taxon>
        <taxon>Betaproteobacteria</taxon>
        <taxon>Rhodocyclales</taxon>
        <taxon>Zoogloeaceae</taxon>
        <taxon>Thauera</taxon>
    </lineage>
</organism>
<protein>
    <submittedName>
        <fullName evidence="3">Alpha/beta fold hydrolase</fullName>
    </submittedName>
</protein>
<evidence type="ECO:0000259" key="2">
    <source>
        <dbReference type="Pfam" id="PF00561"/>
    </source>
</evidence>
<keyword evidence="4" id="KW-1185">Reference proteome</keyword>
<dbReference type="InterPro" id="IPR050266">
    <property type="entry name" value="AB_hydrolase_sf"/>
</dbReference>
<reference evidence="4" key="1">
    <citation type="journal article" date="2019" name="Int. J. Syst. Evol. Microbiol.">
        <title>The Global Catalogue of Microorganisms (GCM) 10K type strain sequencing project: providing services to taxonomists for standard genome sequencing and annotation.</title>
        <authorList>
            <consortium name="The Broad Institute Genomics Platform"/>
            <consortium name="The Broad Institute Genome Sequencing Center for Infectious Disease"/>
            <person name="Wu L."/>
            <person name="Ma J."/>
        </authorList>
    </citation>
    <scope>NUCLEOTIDE SEQUENCE [LARGE SCALE GENOMIC DNA]</scope>
    <source>
        <strain evidence="4">SHR3</strain>
    </source>
</reference>
<dbReference type="InterPro" id="IPR000073">
    <property type="entry name" value="AB_hydrolase_1"/>
</dbReference>
<comment type="caution">
    <text evidence="3">The sequence shown here is derived from an EMBL/GenBank/DDBJ whole genome shotgun (WGS) entry which is preliminary data.</text>
</comment>
<proteinExistence type="predicted"/>
<dbReference type="PANTHER" id="PTHR43798:SF33">
    <property type="entry name" value="HYDROLASE, PUTATIVE (AFU_ORTHOLOGUE AFUA_2G14860)-RELATED"/>
    <property type="match status" value="1"/>
</dbReference>
<keyword evidence="3" id="KW-0378">Hydrolase</keyword>
<evidence type="ECO:0000313" key="3">
    <source>
        <dbReference type="EMBL" id="MFC5770770.1"/>
    </source>
</evidence>
<evidence type="ECO:0000256" key="1">
    <source>
        <dbReference type="SAM" id="SignalP"/>
    </source>
</evidence>
<dbReference type="InterPro" id="IPR029058">
    <property type="entry name" value="AB_hydrolase_fold"/>
</dbReference>
<dbReference type="Proteomes" id="UP001595974">
    <property type="component" value="Unassembled WGS sequence"/>
</dbReference>
<dbReference type="PANTHER" id="PTHR43798">
    <property type="entry name" value="MONOACYLGLYCEROL LIPASE"/>
    <property type="match status" value="1"/>
</dbReference>
<dbReference type="EMBL" id="JBHSOG010000060">
    <property type="protein sequence ID" value="MFC5770770.1"/>
    <property type="molecule type" value="Genomic_DNA"/>
</dbReference>
<name>A0ABW1AUC6_9RHOO</name>
<feature type="chain" id="PRO_5047343339" evidence="1">
    <location>
        <begin position="24"/>
        <end position="287"/>
    </location>
</feature>
<gene>
    <name evidence="3" type="ORF">ACFPTN_15430</name>
</gene>